<evidence type="ECO:0000256" key="16">
    <source>
        <dbReference type="PIRSR" id="PIRSR017205-1"/>
    </source>
</evidence>
<evidence type="ECO:0000256" key="20">
    <source>
        <dbReference type="SAM" id="SignalP"/>
    </source>
</evidence>
<comment type="caution">
    <text evidence="21">The sequence shown here is derived from an EMBL/GenBank/DDBJ whole genome shotgun (WGS) entry which is preliminary data.</text>
</comment>
<feature type="disulfide bond" description="Redox-active" evidence="18">
    <location>
        <begin position="98"/>
        <end position="103"/>
    </location>
</feature>
<feature type="active site" evidence="16">
    <location>
        <position position="381"/>
    </location>
</feature>
<feature type="binding site" evidence="17">
    <location>
        <position position="277"/>
    </location>
    <ligand>
        <name>FAD</name>
        <dbReference type="ChEBI" id="CHEBI:57692"/>
    </ligand>
</feature>
<evidence type="ECO:0008006" key="23">
    <source>
        <dbReference type="Google" id="ProtNLM"/>
    </source>
</evidence>
<dbReference type="OrthoDB" id="269384at2759"/>
<feature type="disulfide bond" description="Redox-active" evidence="18">
    <location>
        <begin position="378"/>
        <end position="381"/>
    </location>
</feature>
<keyword evidence="14" id="KW-0325">Glycoprotein</keyword>
<evidence type="ECO:0000256" key="7">
    <source>
        <dbReference type="ARBA" id="ARBA00022729"/>
    </source>
</evidence>
<feature type="region of interest" description="Disordered" evidence="19">
    <location>
        <begin position="479"/>
        <end position="525"/>
    </location>
</feature>
<keyword evidence="13 18" id="KW-1015">Disulfide bond</keyword>
<evidence type="ECO:0000256" key="15">
    <source>
        <dbReference type="ARBA" id="ARBA00023284"/>
    </source>
</evidence>
<feature type="compositionally biased region" description="Basic and acidic residues" evidence="19">
    <location>
        <begin position="485"/>
        <end position="515"/>
    </location>
</feature>
<feature type="signal peptide" evidence="20">
    <location>
        <begin position="1"/>
        <end position="21"/>
    </location>
</feature>
<evidence type="ECO:0000256" key="2">
    <source>
        <dbReference type="ARBA" id="ARBA00004367"/>
    </source>
</evidence>
<evidence type="ECO:0000256" key="17">
    <source>
        <dbReference type="PIRSR" id="PIRSR017205-2"/>
    </source>
</evidence>
<keyword evidence="9 17" id="KW-0274">FAD</keyword>
<keyword evidence="7 20" id="KW-0732">Signal</keyword>
<feature type="binding site" evidence="17">
    <location>
        <position position="185"/>
    </location>
    <ligand>
        <name>FAD</name>
        <dbReference type="ChEBI" id="CHEBI:57692"/>
    </ligand>
</feature>
<keyword evidence="12" id="KW-0472">Membrane</keyword>
<comment type="similarity">
    <text evidence="3">Belongs to the EROs family.</text>
</comment>
<evidence type="ECO:0000313" key="21">
    <source>
        <dbReference type="EMBL" id="MBW0497292.1"/>
    </source>
</evidence>
<evidence type="ECO:0000256" key="14">
    <source>
        <dbReference type="ARBA" id="ARBA00023180"/>
    </source>
</evidence>
<dbReference type="PANTHER" id="PTHR12613:SF0">
    <property type="entry name" value="ERO1-LIKE PROTEIN"/>
    <property type="match status" value="1"/>
</dbReference>
<evidence type="ECO:0000256" key="12">
    <source>
        <dbReference type="ARBA" id="ARBA00023136"/>
    </source>
</evidence>
<keyword evidence="10" id="KW-0249">Electron transport</keyword>
<keyword evidence="8" id="KW-0256">Endoplasmic reticulum</keyword>
<keyword evidence="6" id="KW-0285">Flavoprotein</keyword>
<evidence type="ECO:0000256" key="19">
    <source>
        <dbReference type="SAM" id="MobiDB-lite"/>
    </source>
</evidence>
<feature type="disulfide bond" evidence="18">
    <location>
        <begin position="141"/>
        <end position="149"/>
    </location>
</feature>
<dbReference type="PANTHER" id="PTHR12613">
    <property type="entry name" value="ERO1-RELATED"/>
    <property type="match status" value="1"/>
</dbReference>
<organism evidence="21 22">
    <name type="scientific">Austropuccinia psidii MF-1</name>
    <dbReference type="NCBI Taxonomy" id="1389203"/>
    <lineage>
        <taxon>Eukaryota</taxon>
        <taxon>Fungi</taxon>
        <taxon>Dikarya</taxon>
        <taxon>Basidiomycota</taxon>
        <taxon>Pucciniomycotina</taxon>
        <taxon>Pucciniomycetes</taxon>
        <taxon>Pucciniales</taxon>
        <taxon>Sphaerophragmiaceae</taxon>
        <taxon>Austropuccinia</taxon>
    </lineage>
</organism>
<gene>
    <name evidence="21" type="ORF">O181_037007</name>
</gene>
<evidence type="ECO:0000256" key="4">
    <source>
        <dbReference type="ARBA" id="ARBA00011802"/>
    </source>
</evidence>
<evidence type="ECO:0000256" key="11">
    <source>
        <dbReference type="ARBA" id="ARBA00023002"/>
    </source>
</evidence>
<feature type="binding site" evidence="17">
    <location>
        <position position="245"/>
    </location>
    <ligand>
        <name>FAD</name>
        <dbReference type="ChEBI" id="CHEBI:57692"/>
    </ligand>
</feature>
<evidence type="ECO:0000256" key="5">
    <source>
        <dbReference type="ARBA" id="ARBA00022448"/>
    </source>
</evidence>
<keyword evidence="15" id="KW-0676">Redox-active center</keyword>
<dbReference type="Proteomes" id="UP000765509">
    <property type="component" value="Unassembled WGS sequence"/>
</dbReference>
<keyword evidence="11" id="KW-0560">Oxidoreductase</keyword>
<sequence length="633" mass="71719">MSFKLHFIIVLQIFMDSLVSSISTTSLNQPQYPNIPYEQLNCRPTGLIQDTSCHYETIDELNKKLRLELSSAVRLPIFRYHKVDLYRQCPFWSENGLCGNQACAVNELDQNDIPAYWRTSDLSDLKTTDAKLIPIDLKNKCVVKEQDYCVLDDINDSQSTAVYVDLLANPERFTGYSGASAQRVWRAIYEENCFDSPPRHSLTPLGLPPPSAYAGLKTKPPQAQENQNVREETCLEKRVYHKLLSGLHTSISMHICDEYLDPKTGNWTPNLQCYLNRVGRYPERLKNLYFAHTLMLRALSRAASYLSSHRVELCTGDPKADDLTRKTLNRLIAIAHAHPVTFDETSMFKGSSSNHKSLKEEFKQHFRNVSRIMDCVGCDKCRLWGKLQITGLGTALKLLFEYEESDTIHSDFHLTRAELIAFINTLNRLSESLEAVEKFRKLWEQRSNEGTLPVQLTDEKLDASASGKAAQAISLSPGFSSRSHTLREDAKHARVVKSSDNHRSETHHKIVKPSEKSVNSSAPVSAQPITTAIQSTPTALVYSQTSNNRSNSAIKNRVKQQAVLDLSSFTRSTARFFKLVTQGCKHSVVVCAHWFDGLFGHFKTLVSVSRLNHQDQTSLDGHIKQKRKREKEL</sequence>
<dbReference type="AlphaFoldDB" id="A0A9Q3HAG7"/>
<feature type="binding site" evidence="17">
    <location>
        <position position="174"/>
    </location>
    <ligand>
        <name>FAD</name>
        <dbReference type="ChEBI" id="CHEBI:57692"/>
    </ligand>
</feature>
<dbReference type="GO" id="GO:0034975">
    <property type="term" value="P:protein folding in endoplasmic reticulum"/>
    <property type="evidence" value="ECO:0007669"/>
    <property type="project" value="InterPro"/>
</dbReference>
<dbReference type="GO" id="GO:0005789">
    <property type="term" value="C:endoplasmic reticulum membrane"/>
    <property type="evidence" value="ECO:0007669"/>
    <property type="project" value="UniProtKB-SubCell"/>
</dbReference>
<dbReference type="GO" id="GO:0016972">
    <property type="term" value="F:thiol oxidase activity"/>
    <property type="evidence" value="ECO:0007669"/>
    <property type="project" value="InterPro"/>
</dbReference>
<evidence type="ECO:0000256" key="18">
    <source>
        <dbReference type="PIRSR" id="PIRSR017205-3"/>
    </source>
</evidence>
<evidence type="ECO:0000256" key="10">
    <source>
        <dbReference type="ARBA" id="ARBA00022982"/>
    </source>
</evidence>
<evidence type="ECO:0000313" key="22">
    <source>
        <dbReference type="Proteomes" id="UP000765509"/>
    </source>
</evidence>
<evidence type="ECO:0000256" key="9">
    <source>
        <dbReference type="ARBA" id="ARBA00022827"/>
    </source>
</evidence>
<feature type="active site" description="Nucleophile" evidence="16">
    <location>
        <position position="378"/>
    </location>
</feature>
<evidence type="ECO:0000256" key="1">
    <source>
        <dbReference type="ARBA" id="ARBA00001974"/>
    </source>
</evidence>
<feature type="binding site" evidence="17">
    <location>
        <position position="172"/>
    </location>
    <ligand>
        <name>FAD</name>
        <dbReference type="ChEBI" id="CHEBI:57692"/>
    </ligand>
</feature>
<keyword evidence="22" id="KW-1185">Reference proteome</keyword>
<dbReference type="EMBL" id="AVOT02014100">
    <property type="protein sequence ID" value="MBW0497292.1"/>
    <property type="molecule type" value="Genomic_DNA"/>
</dbReference>
<dbReference type="SUPFAM" id="SSF110019">
    <property type="entry name" value="ERO1-like"/>
    <property type="match status" value="1"/>
</dbReference>
<protein>
    <recommendedName>
        <fullName evidence="23">Endoplasmic oxidoreductin-1</fullName>
    </recommendedName>
</protein>
<comment type="subcellular location">
    <subcellularLocation>
        <location evidence="2">Endoplasmic reticulum membrane</location>
        <topology evidence="2">Peripheral membrane protein</topology>
        <orientation evidence="2">Lumenal side</orientation>
    </subcellularLocation>
</comment>
<dbReference type="InterPro" id="IPR007266">
    <property type="entry name" value="Ero1"/>
</dbReference>
<dbReference type="PIRSF" id="PIRSF017205">
    <property type="entry name" value="ERO1"/>
    <property type="match status" value="1"/>
</dbReference>
<comment type="subunit">
    <text evidence="4">May function both as a monomer and a homodimer.</text>
</comment>
<proteinExistence type="inferred from homology"/>
<dbReference type="InterPro" id="IPR037192">
    <property type="entry name" value="ERO1-like_sf"/>
</dbReference>
<name>A0A9Q3HAG7_9BASI</name>
<evidence type="ECO:0000256" key="6">
    <source>
        <dbReference type="ARBA" id="ARBA00022630"/>
    </source>
</evidence>
<evidence type="ECO:0000256" key="8">
    <source>
        <dbReference type="ARBA" id="ARBA00022824"/>
    </source>
</evidence>
<evidence type="ECO:0000256" key="3">
    <source>
        <dbReference type="ARBA" id="ARBA00008277"/>
    </source>
</evidence>
<keyword evidence="5" id="KW-0813">Transport</keyword>
<comment type="cofactor">
    <cofactor evidence="1 17">
        <name>FAD</name>
        <dbReference type="ChEBI" id="CHEBI:57692"/>
    </cofactor>
</comment>
<dbReference type="GO" id="GO:0015035">
    <property type="term" value="F:protein-disulfide reductase activity"/>
    <property type="evidence" value="ECO:0007669"/>
    <property type="project" value="InterPro"/>
</dbReference>
<feature type="chain" id="PRO_5040208942" description="Endoplasmic oxidoreductin-1" evidence="20">
    <location>
        <begin position="22"/>
        <end position="633"/>
    </location>
</feature>
<dbReference type="GO" id="GO:0071949">
    <property type="term" value="F:FAD binding"/>
    <property type="evidence" value="ECO:0007669"/>
    <property type="project" value="InterPro"/>
</dbReference>
<feature type="binding site" evidence="17">
    <location>
        <position position="248"/>
    </location>
    <ligand>
        <name>FAD</name>
        <dbReference type="ChEBI" id="CHEBI:57692"/>
    </ligand>
</feature>
<feature type="compositionally biased region" description="Polar residues" evidence="19">
    <location>
        <begin position="516"/>
        <end position="525"/>
    </location>
</feature>
<evidence type="ECO:0000256" key="13">
    <source>
        <dbReference type="ARBA" id="ARBA00023157"/>
    </source>
</evidence>
<reference evidence="21" key="1">
    <citation type="submission" date="2021-03" db="EMBL/GenBank/DDBJ databases">
        <title>Draft genome sequence of rust myrtle Austropuccinia psidii MF-1, a brazilian biotype.</title>
        <authorList>
            <person name="Quecine M.C."/>
            <person name="Pachon D.M.R."/>
            <person name="Bonatelli M.L."/>
            <person name="Correr F.H."/>
            <person name="Franceschini L.M."/>
            <person name="Leite T.F."/>
            <person name="Margarido G.R.A."/>
            <person name="Almeida C.A."/>
            <person name="Ferrarezi J.A."/>
            <person name="Labate C.A."/>
        </authorList>
    </citation>
    <scope>NUCLEOTIDE SEQUENCE</scope>
    <source>
        <strain evidence="21">MF-1</strain>
    </source>
</reference>
<dbReference type="Pfam" id="PF04137">
    <property type="entry name" value="ERO1"/>
    <property type="match status" value="1"/>
</dbReference>
<accession>A0A9Q3HAG7</accession>